<comment type="similarity">
    <text evidence="1">Belongs to the sulfatase family.</text>
</comment>
<evidence type="ECO:0000256" key="1">
    <source>
        <dbReference type="ARBA" id="ARBA00008779"/>
    </source>
</evidence>
<dbReference type="PANTHER" id="PTHR42693:SF53">
    <property type="entry name" value="ENDO-4-O-SULFATASE"/>
    <property type="match status" value="1"/>
</dbReference>
<evidence type="ECO:0000259" key="3">
    <source>
        <dbReference type="Pfam" id="PF00884"/>
    </source>
</evidence>
<dbReference type="SUPFAM" id="SSF53649">
    <property type="entry name" value="Alkaline phosphatase-like"/>
    <property type="match status" value="1"/>
</dbReference>
<evidence type="ECO:0000256" key="2">
    <source>
        <dbReference type="ARBA" id="ARBA00022801"/>
    </source>
</evidence>
<dbReference type="InterPro" id="IPR017850">
    <property type="entry name" value="Alkaline_phosphatase_core_sf"/>
</dbReference>
<accession>A0A5C6C3E8</accession>
<keyword evidence="2 4" id="KW-0378">Hydrolase</keyword>
<name>A0A5C6C3E8_9BACT</name>
<proteinExistence type="inferred from homology"/>
<sequence length="500" mass="54484">MTLALAASNAFISQTLYSTSLKAESGDPPNIVLIFTDDMGYGDLSSFSETPIKTPNIDKLAAAGTRFTDFYVSQAVCTASRASLLTGCYANRVGLAGALNHTSTNGINADEELLPELLRSQGYATAILGKWHLGMPPAFSPTRNGFDEWFGIPYSNDNTKYHPVLSDSMPPLPLYDGEQVVETDPDQALFTKRFTQRAVAFIDQHRDRPFFLYVPHPMPHVPIFASDEFRGKSATGLYGDVIEEIDASVGQIVDAIDRNELTDKTLVIFANDNGPFLSYGTHAGSSGVLREGKLTAFEGGVRVPAIMRWPGKIAAGRTCDTPMMSIDLLPTLCSLAGAELPRKQIDGVNIEATLRGESNNMPHESLVFYSGSELHAIRSGRWKLHFPHPYLTPRDDLRADGKPAGHGKLKPMSITASGVEGIASRHGYRVEQLPLSLYDLSNDIGETKNVATDYPEVVLALTELAEPYREELGDSLTQHVGKAIRAAGQRTSQTDEHSPR</sequence>
<feature type="domain" description="Sulfatase N-terminal" evidence="3">
    <location>
        <begin position="29"/>
        <end position="338"/>
    </location>
</feature>
<dbReference type="EMBL" id="SJPU01000001">
    <property type="protein sequence ID" value="TWU18046.1"/>
    <property type="molecule type" value="Genomic_DNA"/>
</dbReference>
<dbReference type="InterPro" id="IPR050738">
    <property type="entry name" value="Sulfatase"/>
</dbReference>
<dbReference type="PANTHER" id="PTHR42693">
    <property type="entry name" value="ARYLSULFATASE FAMILY MEMBER"/>
    <property type="match status" value="1"/>
</dbReference>
<dbReference type="GO" id="GO:0004065">
    <property type="term" value="F:arylsulfatase activity"/>
    <property type="evidence" value="ECO:0007669"/>
    <property type="project" value="UniProtKB-EC"/>
</dbReference>
<comment type="caution">
    <text evidence="4">The sequence shown here is derived from an EMBL/GenBank/DDBJ whole genome shotgun (WGS) entry which is preliminary data.</text>
</comment>
<evidence type="ECO:0000313" key="5">
    <source>
        <dbReference type="Proteomes" id="UP000319908"/>
    </source>
</evidence>
<dbReference type="EC" id="3.1.6.1" evidence="4"/>
<dbReference type="Pfam" id="PF14707">
    <property type="entry name" value="Sulfatase_C"/>
    <property type="match status" value="1"/>
</dbReference>
<dbReference type="CDD" id="cd16026">
    <property type="entry name" value="GALNS_like"/>
    <property type="match status" value="1"/>
</dbReference>
<protein>
    <submittedName>
        <fullName evidence="4">Arylsulfatase</fullName>
        <ecNumber evidence="4">3.1.6.1</ecNumber>
    </submittedName>
</protein>
<keyword evidence="5" id="KW-1185">Reference proteome</keyword>
<organism evidence="4 5">
    <name type="scientific">Allorhodopirellula heiligendammensis</name>
    <dbReference type="NCBI Taxonomy" id="2714739"/>
    <lineage>
        <taxon>Bacteria</taxon>
        <taxon>Pseudomonadati</taxon>
        <taxon>Planctomycetota</taxon>
        <taxon>Planctomycetia</taxon>
        <taxon>Pirellulales</taxon>
        <taxon>Pirellulaceae</taxon>
        <taxon>Allorhodopirellula</taxon>
    </lineage>
</organism>
<dbReference type="Gene3D" id="3.40.720.10">
    <property type="entry name" value="Alkaline Phosphatase, subunit A"/>
    <property type="match status" value="1"/>
</dbReference>
<dbReference type="Pfam" id="PF00884">
    <property type="entry name" value="Sulfatase"/>
    <property type="match status" value="1"/>
</dbReference>
<dbReference type="Proteomes" id="UP000319908">
    <property type="component" value="Unassembled WGS sequence"/>
</dbReference>
<dbReference type="Gene3D" id="3.30.1120.10">
    <property type="match status" value="1"/>
</dbReference>
<dbReference type="AlphaFoldDB" id="A0A5C6C3E8"/>
<dbReference type="InterPro" id="IPR000917">
    <property type="entry name" value="Sulfatase_N"/>
</dbReference>
<evidence type="ECO:0000313" key="4">
    <source>
        <dbReference type="EMBL" id="TWU18046.1"/>
    </source>
</evidence>
<reference evidence="4 5" key="1">
    <citation type="journal article" date="2020" name="Antonie Van Leeuwenhoek">
        <title>Rhodopirellula heiligendammensis sp. nov., Rhodopirellula pilleata sp. nov., and Rhodopirellula solitaria sp. nov. isolated from natural or artificial marine surfaces in Northern Germany and California, USA, and emended description of the genus Rhodopirellula.</title>
        <authorList>
            <person name="Kallscheuer N."/>
            <person name="Wiegand S."/>
            <person name="Jogler M."/>
            <person name="Boedeker C."/>
            <person name="Peeters S.H."/>
            <person name="Rast P."/>
            <person name="Heuer A."/>
            <person name="Jetten M.S.M."/>
            <person name="Rohde M."/>
            <person name="Jogler C."/>
        </authorList>
    </citation>
    <scope>NUCLEOTIDE SEQUENCE [LARGE SCALE GENOMIC DNA]</scope>
    <source>
        <strain evidence="4 5">Poly21</strain>
    </source>
</reference>
<gene>
    <name evidence="4" type="primary">atsA_2</name>
    <name evidence="4" type="ORF">Poly21_02010</name>
</gene>